<dbReference type="GO" id="GO:0005886">
    <property type="term" value="C:plasma membrane"/>
    <property type="evidence" value="ECO:0007669"/>
    <property type="project" value="TreeGrafter"/>
</dbReference>
<comment type="subcellular location">
    <subcellularLocation>
        <location evidence="1">Membrane</location>
        <topology evidence="1">Single-pass membrane protein</topology>
    </subcellularLocation>
</comment>
<dbReference type="Pfam" id="PF01582">
    <property type="entry name" value="TIR"/>
    <property type="match status" value="1"/>
</dbReference>
<dbReference type="InterPro" id="IPR032675">
    <property type="entry name" value="LRR_dom_sf"/>
</dbReference>
<dbReference type="PROSITE" id="PS50104">
    <property type="entry name" value="TIR"/>
    <property type="match status" value="1"/>
</dbReference>
<dbReference type="SMART" id="SM00365">
    <property type="entry name" value="LRR_SD22"/>
    <property type="match status" value="8"/>
</dbReference>
<keyword evidence="10" id="KW-0325">Glycoprotein</keyword>
<evidence type="ECO:0000256" key="7">
    <source>
        <dbReference type="ARBA" id="ARBA00022989"/>
    </source>
</evidence>
<protein>
    <submittedName>
        <fullName evidence="15">Toll-like receptor Tollo isoform X1</fullName>
    </submittedName>
</protein>
<evidence type="ECO:0000256" key="4">
    <source>
        <dbReference type="ARBA" id="ARBA00022692"/>
    </source>
</evidence>
<dbReference type="SMART" id="SM00255">
    <property type="entry name" value="TIR"/>
    <property type="match status" value="1"/>
</dbReference>
<evidence type="ECO:0000256" key="1">
    <source>
        <dbReference type="ARBA" id="ARBA00004167"/>
    </source>
</evidence>
<proteinExistence type="inferred from homology"/>
<evidence type="ECO:0000313" key="15">
    <source>
        <dbReference type="RefSeq" id="XP_029634112.1"/>
    </source>
</evidence>
<evidence type="ECO:0000256" key="9">
    <source>
        <dbReference type="ARBA" id="ARBA00023170"/>
    </source>
</evidence>
<keyword evidence="6" id="KW-0677">Repeat</keyword>
<keyword evidence="7 11" id="KW-1133">Transmembrane helix</keyword>
<dbReference type="KEGG" id="osn:115209740"/>
<dbReference type="SMART" id="SM00369">
    <property type="entry name" value="LRR_TYP"/>
    <property type="match status" value="18"/>
</dbReference>
<dbReference type="RefSeq" id="XP_029634112.1">
    <property type="nucleotide sequence ID" value="XM_029778252.2"/>
</dbReference>
<dbReference type="PANTHER" id="PTHR24365">
    <property type="entry name" value="TOLL-LIKE RECEPTOR"/>
    <property type="match status" value="1"/>
</dbReference>
<dbReference type="AlphaFoldDB" id="A0A6P7S7F1"/>
<dbReference type="PRINTS" id="PR01537">
    <property type="entry name" value="INTRLKN1R1F"/>
</dbReference>
<dbReference type="PANTHER" id="PTHR24365:SF541">
    <property type="entry name" value="PROTEIN TOLL-RELATED"/>
    <property type="match status" value="1"/>
</dbReference>
<feature type="signal peptide" evidence="12">
    <location>
        <begin position="1"/>
        <end position="23"/>
    </location>
</feature>
<evidence type="ECO:0000256" key="2">
    <source>
        <dbReference type="ARBA" id="ARBA00009634"/>
    </source>
</evidence>
<keyword evidence="14" id="KW-1185">Reference proteome</keyword>
<dbReference type="SUPFAM" id="SSF52058">
    <property type="entry name" value="L domain-like"/>
    <property type="match status" value="3"/>
</dbReference>
<evidence type="ECO:0000256" key="3">
    <source>
        <dbReference type="ARBA" id="ARBA00022614"/>
    </source>
</evidence>
<evidence type="ECO:0000256" key="6">
    <source>
        <dbReference type="ARBA" id="ARBA00022737"/>
    </source>
</evidence>
<feature type="transmembrane region" description="Helical" evidence="11">
    <location>
        <begin position="924"/>
        <end position="949"/>
    </location>
</feature>
<dbReference type="InterPro" id="IPR001611">
    <property type="entry name" value="Leu-rich_rpt"/>
</dbReference>
<evidence type="ECO:0000256" key="5">
    <source>
        <dbReference type="ARBA" id="ARBA00022729"/>
    </source>
</evidence>
<dbReference type="InterPro" id="IPR003591">
    <property type="entry name" value="Leu-rich_rpt_typical-subtyp"/>
</dbReference>
<evidence type="ECO:0000256" key="10">
    <source>
        <dbReference type="ARBA" id="ARBA00023180"/>
    </source>
</evidence>
<reference evidence="15" key="1">
    <citation type="submission" date="2025-08" db="UniProtKB">
        <authorList>
            <consortium name="RefSeq"/>
        </authorList>
    </citation>
    <scope>IDENTIFICATION</scope>
</reference>
<dbReference type="SMART" id="SM00364">
    <property type="entry name" value="LRR_BAC"/>
    <property type="match status" value="9"/>
</dbReference>
<evidence type="ECO:0000259" key="13">
    <source>
        <dbReference type="PROSITE" id="PS50104"/>
    </source>
</evidence>
<evidence type="ECO:0000256" key="8">
    <source>
        <dbReference type="ARBA" id="ARBA00023136"/>
    </source>
</evidence>
<comment type="similarity">
    <text evidence="2">Belongs to the Toll-like receptor family.</text>
</comment>
<evidence type="ECO:0000256" key="11">
    <source>
        <dbReference type="SAM" id="Phobius"/>
    </source>
</evidence>
<keyword evidence="4 11" id="KW-0812">Transmembrane</keyword>
<keyword evidence="3" id="KW-0433">Leucine-rich repeat</keyword>
<dbReference type="GO" id="GO:0038023">
    <property type="term" value="F:signaling receptor activity"/>
    <property type="evidence" value="ECO:0007669"/>
    <property type="project" value="TreeGrafter"/>
</dbReference>
<feature type="chain" id="PRO_5028259188" evidence="12">
    <location>
        <begin position="24"/>
        <end position="1124"/>
    </location>
</feature>
<dbReference type="InterPro" id="IPR000157">
    <property type="entry name" value="TIR_dom"/>
</dbReference>
<keyword evidence="8 11" id="KW-0472">Membrane</keyword>
<keyword evidence="5 12" id="KW-0732">Signal</keyword>
<dbReference type="InterPro" id="IPR035897">
    <property type="entry name" value="Toll_tir_struct_dom_sf"/>
</dbReference>
<organism evidence="14 15">
    <name type="scientific">Octopus sinensis</name>
    <name type="common">East Asian common octopus</name>
    <dbReference type="NCBI Taxonomy" id="2607531"/>
    <lineage>
        <taxon>Eukaryota</taxon>
        <taxon>Metazoa</taxon>
        <taxon>Spiralia</taxon>
        <taxon>Lophotrochozoa</taxon>
        <taxon>Mollusca</taxon>
        <taxon>Cephalopoda</taxon>
        <taxon>Coleoidea</taxon>
        <taxon>Octopodiformes</taxon>
        <taxon>Octopoda</taxon>
        <taxon>Incirrata</taxon>
        <taxon>Octopodidae</taxon>
        <taxon>Octopus</taxon>
    </lineage>
</organism>
<accession>A0A6P7S7F1</accession>
<sequence>MIYLHNPFVFSLLFFTGICFVHSGKSYHCPLSCQCTNEQAVPGTVSVICYFTKLKSDDYPIFSKLAAENTTYLYIKCNEPDYTTSLANSSPFKHLTNLRKLIFETCYINNLPENIFAGLDNLRNLTIYKSKYLNVNSNAFVNLPNLETLRINNCDSVNFPVNSLCHQNKLTTLNLAENNIKNISEVFNLCLKNSTLLNNITVLVLNHNKLSVIPDSFSDIFKSVQYILLQNNKIESVQQDAFSNLHNLEYINLSNNSLSKLPQTSFNFSYKLYYFDISNNPIKEMPITLQNLSNIQVFTAKNTLLGDRIWNFLNRKSLVLVNFENCGLTFIPEFVAKLQTLKYFLLDKNNITTIRPNVLAASKSLILLRLSGNKITSLPKFAFKGLDSLVTLYLNDNQISIFDENVFLSLSKLTILDLSTNSLSHIPKLPLSMQVLNLRQNNIKKISSELNTAKNLEYLVLKDNAIEIIENDAFSQLQSLQILNLKNNNITNINNNPFKNLHKLWGLNIAFNNIKELRHGTISHLPLLREFHCHNNQLTTLSKAMFPKSLKLIDLSHNYIKFLTDDIVHDMNDLTELNLRSNQLSTVKGWNFLRSANAKPIRILLIGNTFKCDCRLTWLKEAIMWQQKYTYATTFFDMVFCGDYEPWLPIGSLDTVNINDLLCDYYKRQNSPQKYYCTFGCECCFKLESCSCENICPLSCLCLFSLDKNLHKVDCRKSNLTQLTRIPSAGTHIDLSGNKLNYLYNTNFTDHSAAEVLYMNNSQILIVANKTFITFTSLKKLYLQNNFIEALQQKSFEGLKNLLELILYNNKIQYIPENTFSETPKLKYLDLRKNKLQTITSEMFSSKALQKIYLIGNPWSCECNDASEFEKIYANDTELLANGEQILCKKYDDTLVNIFKHVQEFCQNNVTHNITRFAFRQDKVLISTMSAVSSVVVLILIITIVLYVYRQEIQLLMFIHFGYRFMSKKLIIDEENKLYDAFVSFDNSLDLFVLNELLPQLEQNDPPYKLCVHFRDFEVGLQITENIINSIENSKRTILLITDNFLKSEWCKYEFQTAHYDGLSQKMNTLIVVLFENINEELLDPDLKLYLKTKTYLKYDDPSFWNKLRFALPAKKDFKQETKC</sequence>
<dbReference type="FunFam" id="3.40.50.10140:FF:000026">
    <property type="entry name" value="Toll-like receptor 2"/>
    <property type="match status" value="1"/>
</dbReference>
<dbReference type="SUPFAM" id="SSF52200">
    <property type="entry name" value="Toll/Interleukin receptor TIR domain"/>
    <property type="match status" value="1"/>
</dbReference>
<dbReference type="GO" id="GO:0007165">
    <property type="term" value="P:signal transduction"/>
    <property type="evidence" value="ECO:0007669"/>
    <property type="project" value="InterPro"/>
</dbReference>
<keyword evidence="9" id="KW-0675">Receptor</keyword>
<gene>
    <name evidence="15" type="primary">LOC115209740</name>
</gene>
<dbReference type="Proteomes" id="UP000515154">
    <property type="component" value="Linkage group LG1"/>
</dbReference>
<dbReference type="Pfam" id="PF13855">
    <property type="entry name" value="LRR_8"/>
    <property type="match status" value="5"/>
</dbReference>
<name>A0A6P7S7F1_9MOLL</name>
<feature type="domain" description="TIR" evidence="13">
    <location>
        <begin position="977"/>
        <end position="1112"/>
    </location>
</feature>
<dbReference type="Gene3D" id="3.40.50.10140">
    <property type="entry name" value="Toll/interleukin-1 receptor homology (TIR) domain"/>
    <property type="match status" value="1"/>
</dbReference>
<dbReference type="Gene3D" id="3.80.10.10">
    <property type="entry name" value="Ribonuclease Inhibitor"/>
    <property type="match status" value="6"/>
</dbReference>
<evidence type="ECO:0000256" key="12">
    <source>
        <dbReference type="SAM" id="SignalP"/>
    </source>
</evidence>
<evidence type="ECO:0000313" key="14">
    <source>
        <dbReference type="Proteomes" id="UP000515154"/>
    </source>
</evidence>
<dbReference type="PROSITE" id="PS51450">
    <property type="entry name" value="LRR"/>
    <property type="match status" value="7"/>
</dbReference>